<keyword evidence="5" id="KW-1185">Reference proteome</keyword>
<dbReference type="AlphaFoldDB" id="A0A1M5RM72"/>
<evidence type="ECO:0000313" key="4">
    <source>
        <dbReference type="EMBL" id="SHH27128.1"/>
    </source>
</evidence>
<sequence length="137" mass="14453">MKKLLLIAILFTSLSYTNEASAQDAMLGEIRLFAGNFAPRGWALCEGQLLSISSNSALFSLLGTYYGGDGRTTFALPDLRGRVPVSPGTGPGLSPVKLGQKSNGKSVNEGDSGNAKTQSTLGLNYIICLQGFYPSRS</sequence>
<accession>A0A1M5RM72</accession>
<reference evidence="5" key="1">
    <citation type="submission" date="2016-11" db="EMBL/GenBank/DDBJ databases">
        <authorList>
            <person name="Varghese N."/>
            <person name="Submissions S."/>
        </authorList>
    </citation>
    <scope>NUCLEOTIDE SEQUENCE [LARGE SCALE GENOMIC DNA]</scope>
    <source>
        <strain evidence="5">DSM 25330</strain>
    </source>
</reference>
<dbReference type="SUPFAM" id="SSF88874">
    <property type="entry name" value="Receptor-binding domain of short tail fibre protein gp12"/>
    <property type="match status" value="1"/>
</dbReference>
<dbReference type="EMBL" id="FQWS01000002">
    <property type="protein sequence ID" value="SHH27128.1"/>
    <property type="molecule type" value="Genomic_DNA"/>
</dbReference>
<organism evidence="4 5">
    <name type="scientific">Winogradskyella jejuensis</name>
    <dbReference type="NCBI Taxonomy" id="1089305"/>
    <lineage>
        <taxon>Bacteria</taxon>
        <taxon>Pseudomonadati</taxon>
        <taxon>Bacteroidota</taxon>
        <taxon>Flavobacteriia</taxon>
        <taxon>Flavobacteriales</taxon>
        <taxon>Flavobacteriaceae</taxon>
        <taxon>Winogradskyella</taxon>
    </lineage>
</organism>
<gene>
    <name evidence="4" type="ORF">SAMN05444148_1622</name>
</gene>
<protein>
    <submittedName>
        <fullName evidence="4">Phage Tail Collar Domain</fullName>
    </submittedName>
</protein>
<keyword evidence="2" id="KW-0732">Signal</keyword>
<dbReference type="Gene3D" id="3.90.1340.10">
    <property type="entry name" value="Phage tail collar domain"/>
    <property type="match status" value="1"/>
</dbReference>
<evidence type="ECO:0000256" key="2">
    <source>
        <dbReference type="SAM" id="SignalP"/>
    </source>
</evidence>
<dbReference type="Proteomes" id="UP000184522">
    <property type="component" value="Unassembled WGS sequence"/>
</dbReference>
<dbReference type="STRING" id="1089305.SAMN05444148_1622"/>
<feature type="domain" description="Phage tail collar" evidence="3">
    <location>
        <begin position="28"/>
        <end position="84"/>
    </location>
</feature>
<dbReference type="InterPro" id="IPR037053">
    <property type="entry name" value="Phage_tail_collar_dom_sf"/>
</dbReference>
<evidence type="ECO:0000259" key="3">
    <source>
        <dbReference type="Pfam" id="PF07484"/>
    </source>
</evidence>
<feature type="chain" id="PRO_5012160705" evidence="2">
    <location>
        <begin position="23"/>
        <end position="137"/>
    </location>
</feature>
<evidence type="ECO:0000313" key="5">
    <source>
        <dbReference type="Proteomes" id="UP000184522"/>
    </source>
</evidence>
<name>A0A1M5RM72_9FLAO</name>
<dbReference type="Pfam" id="PF07484">
    <property type="entry name" value="Collar"/>
    <property type="match status" value="1"/>
</dbReference>
<evidence type="ECO:0000256" key="1">
    <source>
        <dbReference type="SAM" id="MobiDB-lite"/>
    </source>
</evidence>
<proteinExistence type="predicted"/>
<feature type="region of interest" description="Disordered" evidence="1">
    <location>
        <begin position="86"/>
        <end position="115"/>
    </location>
</feature>
<feature type="compositionally biased region" description="Polar residues" evidence="1">
    <location>
        <begin position="100"/>
        <end position="115"/>
    </location>
</feature>
<feature type="signal peptide" evidence="2">
    <location>
        <begin position="1"/>
        <end position="22"/>
    </location>
</feature>
<dbReference type="InterPro" id="IPR011083">
    <property type="entry name" value="Phage_tail_collar_dom"/>
</dbReference>